<comment type="caution">
    <text evidence="1">The sequence shown here is derived from an EMBL/GenBank/DDBJ whole genome shotgun (WGS) entry which is preliminary data.</text>
</comment>
<accession>X1GC24</accession>
<dbReference type="EMBL" id="BARU01002710">
    <property type="protein sequence ID" value="GAH30573.1"/>
    <property type="molecule type" value="Genomic_DNA"/>
</dbReference>
<protein>
    <submittedName>
        <fullName evidence="1">Uncharacterized protein</fullName>
    </submittedName>
</protein>
<evidence type="ECO:0000313" key="1">
    <source>
        <dbReference type="EMBL" id="GAH30573.1"/>
    </source>
</evidence>
<proteinExistence type="predicted"/>
<reference evidence="1" key="1">
    <citation type="journal article" date="2014" name="Front. Microbiol.">
        <title>High frequency of phylogenetically diverse reductive dehalogenase-homologous genes in deep subseafloor sedimentary metagenomes.</title>
        <authorList>
            <person name="Kawai M."/>
            <person name="Futagami T."/>
            <person name="Toyoda A."/>
            <person name="Takaki Y."/>
            <person name="Nishi S."/>
            <person name="Hori S."/>
            <person name="Arai W."/>
            <person name="Tsubouchi T."/>
            <person name="Morono Y."/>
            <person name="Uchiyama I."/>
            <person name="Ito T."/>
            <person name="Fujiyama A."/>
            <person name="Inagaki F."/>
            <person name="Takami H."/>
        </authorList>
    </citation>
    <scope>NUCLEOTIDE SEQUENCE</scope>
    <source>
        <strain evidence="1">Expedition CK06-06</strain>
    </source>
</reference>
<name>X1GC24_9ZZZZ</name>
<sequence length="221" mass="25538">MSHILRNYKIVEEKMISQTDLSLGYGQELIDSELNAGAFNFVVKPIVKAFYKLWSDNNARVGTLKQIKIALDSAKTLVENGEITKEKFDEVINKNFQNYLENDQTDKQCKKDHKDYEKLKEITKKAFISQVEECALFLNIKEDVKNYDELSRAAFKTKEKAYEALKRQLDFNENGIAIVEQDDTILNVPAGKNIIVSVLRKGFELTKQKLIEELDIIFYQV</sequence>
<gene>
    <name evidence="1" type="ORF">S03H2_06258</name>
</gene>
<organism evidence="1">
    <name type="scientific">marine sediment metagenome</name>
    <dbReference type="NCBI Taxonomy" id="412755"/>
    <lineage>
        <taxon>unclassified sequences</taxon>
        <taxon>metagenomes</taxon>
        <taxon>ecological metagenomes</taxon>
    </lineage>
</organism>
<dbReference type="AlphaFoldDB" id="X1GC24"/>